<feature type="disulfide bond" evidence="32">
    <location>
        <begin position="1289"/>
        <end position="1301"/>
    </location>
</feature>
<feature type="repeat" description="LDL-receptor class B" evidence="33">
    <location>
        <begin position="374"/>
        <end position="416"/>
    </location>
</feature>
<dbReference type="FunFam" id="2.120.10.30:FF:000017">
    <property type="entry name" value="Low-density lipoprotein receptor-related protein 6"/>
    <property type="match status" value="1"/>
</dbReference>
<dbReference type="InterPro" id="IPR036055">
    <property type="entry name" value="LDL_receptor-like_sf"/>
</dbReference>
<dbReference type="Gene3D" id="2.10.25.10">
    <property type="entry name" value="Laminin"/>
    <property type="match status" value="1"/>
</dbReference>
<dbReference type="GO" id="GO:0006897">
    <property type="term" value="P:endocytosis"/>
    <property type="evidence" value="ECO:0007669"/>
    <property type="project" value="UniProtKB-KW"/>
</dbReference>
<feature type="repeat" description="LDL-receptor class B" evidence="33">
    <location>
        <begin position="845"/>
        <end position="887"/>
    </location>
</feature>
<dbReference type="FunFam" id="1.20.1270.420:FF:000001">
    <property type="entry name" value="Serine/threonine-protein kinase TBK1"/>
    <property type="match status" value="1"/>
</dbReference>
<name>A0AAV9R0W6_9TELE</name>
<evidence type="ECO:0000256" key="9">
    <source>
        <dbReference type="ARBA" id="ARBA00022536"/>
    </source>
</evidence>
<evidence type="ECO:0000256" key="28">
    <source>
        <dbReference type="ARBA" id="ARBA00023180"/>
    </source>
</evidence>
<dbReference type="EC" id="2.7.11.1" evidence="5"/>
<evidence type="ECO:0000256" key="25">
    <source>
        <dbReference type="ARBA" id="ARBA00023136"/>
    </source>
</evidence>
<keyword evidence="10" id="KW-0597">Phosphoprotein</keyword>
<evidence type="ECO:0000256" key="5">
    <source>
        <dbReference type="ARBA" id="ARBA00012513"/>
    </source>
</evidence>
<dbReference type="InterPro" id="IPR000719">
    <property type="entry name" value="Prot_kinase_dom"/>
</dbReference>
<feature type="disulfide bond" evidence="32">
    <location>
        <begin position="1308"/>
        <end position="1323"/>
    </location>
</feature>
<dbReference type="PROSITE" id="PS50011">
    <property type="entry name" value="PROTEIN_KINASE_DOM"/>
    <property type="match status" value="1"/>
</dbReference>
<dbReference type="FunFam" id="1.10.510.10:FF:000100">
    <property type="entry name" value="inhibitor of nuclear factor kappa-B kinase subunit epsilon"/>
    <property type="match status" value="1"/>
</dbReference>
<evidence type="ECO:0000256" key="34">
    <source>
        <dbReference type="PROSITE-ProRule" id="PRU10141"/>
    </source>
</evidence>
<dbReference type="GO" id="GO:0009653">
    <property type="term" value="P:anatomical structure morphogenesis"/>
    <property type="evidence" value="ECO:0007669"/>
    <property type="project" value="UniProtKB-ARBA"/>
</dbReference>
<keyword evidence="24" id="KW-0175">Coiled coil</keyword>
<evidence type="ECO:0000256" key="16">
    <source>
        <dbReference type="ARBA" id="ARBA00022729"/>
    </source>
</evidence>
<feature type="repeat" description="LDL-receptor class B" evidence="33">
    <location>
        <begin position="504"/>
        <end position="546"/>
    </location>
</feature>
<dbReference type="InterPro" id="IPR041309">
    <property type="entry name" value="TBK1_CC1"/>
</dbReference>
<evidence type="ECO:0000256" key="32">
    <source>
        <dbReference type="PROSITE-ProRule" id="PRU00124"/>
    </source>
</evidence>
<sequence length="2491" mass="280853">MGICVRILLLFGSCWIISGEPLLLYANRRDLRIVDVAHEKANATVVVGGLEDAAAVDYVYSQGLIYWSDVSEEAIKRTFFNQSGASTAQTVVPGLAAPDGLACDWLGKKLYWTDSDTNRIEVAELDGSLRKVVFWQELDQPRAIALDPERGFMYWTDWGEVPKIERAGMDGTNRSMIINKDIHWPNGLTVDYGQQKLYWADAKHNFIHRSNLDGSSREVVVKGELPHPFALTLYEETLFWTDWNTHSIHSCRKQTGREQRIVHSHIFSPMDLHVFSPKRQPVSRISPCSQNNGGCSHLCLLSPTRPFYRCACPTGVQLLENEKTCRDGATQMLLLARRTDLRQISLDTPDFTDIILQVDDIRHAIAIDYDPVEGYVYWTDDDVKAIRRSLLDGSDAQFVVTSQVNHPDGIAVDWIARNLYWTDTGTDRIEVTRLNGTMRKILISEDLDEPRAIVLDPVAGYMYWTDWGEVPKIERADLDGMERVVMVNTSLGWPNGLALDYDERKIYWGDAKTDKIEVMNMNGTGRWVLVEDKLPHIFGFSLLGDYIYWTDWQRRSIERVHKRTADREFIIDQLPDLMGLKATHVHEAFGTNPCAEDNGGCSHLCLHTPQGVHCGCPNGLELISDLQTCIVPEAFLLFSRHTDIRRISLETNNNNVAIPLTGVKEASALDFDVTDNRIYWTDITLKTISRAFMNGSALEHVVQFGLDYPEGMAVDWLGKNLYWADTGTNRIEVAKLDGQHRQVLVWKDLDSPRALALDPAEGYMYWTEWGGKPKIDRAAMDGTGRITLVSDVGRANGLTIDYAERRLYWADLDTTLIESSNMLGQEREVIADDLPHPFGLTQYQDYIYWTDWSHRSIERANKTSGQNRTLIQGHLDYVMDILVFHSSRQAGWNACASTNGHCSHLCLAVPSSFVCGCPAHFSLNYDNKTCSAPTSFLLFSQKAAINRMVIDEQQSPDIVLPIHNLKNVRAIDYDPLDKQLYWIDSKQNVIRRSQEDGNQSITVVSSSLLGPGPGLQLYDLSIDIYSRFIYWTSEVTNVINVTRTDGTRVGVVLRGEHDKPRAIVVNPERGYMYFTNLQERSPKIERAALDGTEREVLFFSGLGKPVALAIDNEAGKLFWVDSDLRRIESSDLSGANRIVIADSNILQPVGLTVFGNHLYWIDKQQQMIERIDKTTREGRTKVQARVASLSDIHAVHELDMKEYRNHPCTRDNGGCSHICIVKGDGTTRCSCPVHLVLLSDELTCGEPPTCSPEQFACVSGEVDCIPNTWRCDGYPECDDSSDEEDCPVCSESEFQCDSRQCIELSLRCNGEVNCQDGSDENKCEVRCPADQFSCSNGQCIGKHKKCDHNMDCSDNSDEIGCFSDETEEPPAPTNSTISSIVAVVMALFVVGAIYFVCQRVLCPHMKDDGETVTNDFVVHGQSSVPLGYVPHPSSLSSSLPGISRGKSVIGSLSIMGGSSGPLYDRAHVTGASSSSSSSTKGTYFPPILNPPPSPATVRSQYTLEFGYSSNSPSTHRSYSYRPYTYRHFAPPTTPCSTDVCDSDYTPGRRPLKSAAAAKGYTSDLNYDSEPFPPPPTPRSQYLSAEENCESCPPSPYTERSYSHHLYPPPPSPCTDSSLYLGLQVVLLDRVEVDNKGSQEVEREHVNTSDSRCDPASCVTVALWPRPDSFWSLIGQPRSADQGAAEEGSRAAEEDPSSIRMQSTTNYLWLISDLLGQGATANVYRGRHKKTGDLYAVKVFNNLSFLRPLDVQMREFEVLKKLNHKNIVKLFAVEEETNTRHKVLVMEYCPCGSLYTVLEESTNAYGLPEDEFLIVLHDVVAGMNHLREYGIVHRDIKPGNIMRVIGEDGRSVYKLTDFGAARELEDDEQFQSLYGTEEYLHPDMYERAVLRKDHQKKFAATVDLWSIGVTFYHAATGSLPFRPFEGPRRNKEVMYKIITEKPSGTISGHQKCENGKIEWSTEMPVSCSLSKGLQSLLTPVLSNILEADQEKCWGFDQFFAETNDILHRTVVYVFSLQQATLHHVYIHEYNTAALFQDLLCRRTSIPLHNQELLYEGRRLVLDPNRPAKTFPKTSRDNPIMLVSREVVATVGLIFEDPSSPKVQPRYDLDLDASYAKTFAGDVGHLWKTSESLLVYQELVRKGVRGLIELMKEDYSEVLNKKSEVFHLCNICTQLLEKTEQLLEVLMQANMLTSEYEEISDIHKKVLRISDSLEPFERTTQDFKSKFLPGGLLTDTWTQQVGTHPEDRNVEKIKVLLDAITAIYQQFKKDKAERRLPYNEEQIHKFDKQKLVIHAGKARSLFTDECAMKYRLFISKSEEWMRKVHHVRKQLLGLSGQLISIEKDVTMLMDRAIKLQHQMPQKVLPLVPNVMKPQPYLSPNSLVEMTLGMKKLKEEMEGVVKQLAENTHFLERFGTLTLDGVLTELRGPFFLPGAPETAQPALLLLFIISFILKTDSHDVCRLLFLLLLKNLRDEALLPSADPNSVTEKEPRRT</sequence>
<dbReference type="GO" id="GO:0002218">
    <property type="term" value="P:activation of innate immune response"/>
    <property type="evidence" value="ECO:0007669"/>
    <property type="project" value="UniProtKB-ARBA"/>
</dbReference>
<dbReference type="GO" id="GO:0005829">
    <property type="term" value="C:cytosol"/>
    <property type="evidence" value="ECO:0007669"/>
    <property type="project" value="UniProtKB-ARBA"/>
</dbReference>
<dbReference type="PROSITE" id="PS01209">
    <property type="entry name" value="LDLRA_1"/>
    <property type="match status" value="2"/>
</dbReference>
<keyword evidence="13" id="KW-0808">Transferase</keyword>
<keyword evidence="20" id="KW-0256">Endoplasmic reticulum</keyword>
<evidence type="ECO:0000313" key="38">
    <source>
        <dbReference type="EMBL" id="KAK5601910.1"/>
    </source>
</evidence>
<comment type="subcellular location">
    <subcellularLocation>
        <location evidence="3">Cytoplasm</location>
    </subcellularLocation>
    <subcellularLocation>
        <location evidence="1">Endoplasmic reticulum</location>
    </subcellularLocation>
    <subcellularLocation>
        <location evidence="2">Membrane</location>
        <topology evidence="2">Single-pass type I membrane protein</topology>
    </subcellularLocation>
</comment>
<dbReference type="GO" id="GO:0045944">
    <property type="term" value="P:positive regulation of transcription by RNA polymerase II"/>
    <property type="evidence" value="ECO:0007669"/>
    <property type="project" value="UniProtKB-ARBA"/>
</dbReference>
<dbReference type="InterPro" id="IPR002172">
    <property type="entry name" value="LDrepeatLR_classA_rpt"/>
</dbReference>
<evidence type="ECO:0000259" key="37">
    <source>
        <dbReference type="PROSITE" id="PS50011"/>
    </source>
</evidence>
<keyword evidence="7" id="KW-0963">Cytoplasm</keyword>
<feature type="region of interest" description="Disordered" evidence="35">
    <location>
        <begin position="1562"/>
        <end position="1590"/>
    </location>
</feature>
<evidence type="ECO:0000256" key="17">
    <source>
        <dbReference type="ARBA" id="ARBA00022737"/>
    </source>
</evidence>
<dbReference type="SMART" id="SM00220">
    <property type="entry name" value="S_TKc"/>
    <property type="match status" value="1"/>
</dbReference>
<evidence type="ECO:0000256" key="26">
    <source>
        <dbReference type="ARBA" id="ARBA00023157"/>
    </source>
</evidence>
<evidence type="ECO:0000256" key="27">
    <source>
        <dbReference type="ARBA" id="ARBA00023170"/>
    </source>
</evidence>
<keyword evidence="19" id="KW-0418">Kinase</keyword>
<accession>A0AAV9R0W6</accession>
<feature type="repeat" description="LDL-receptor class B" evidence="33">
    <location>
        <begin position="719"/>
        <end position="761"/>
    </location>
</feature>
<dbReference type="Proteomes" id="UP001311232">
    <property type="component" value="Unassembled WGS sequence"/>
</dbReference>
<dbReference type="GO" id="GO:0017147">
    <property type="term" value="F:Wnt-protein binding"/>
    <property type="evidence" value="ECO:0007669"/>
    <property type="project" value="UniProtKB-ARBA"/>
</dbReference>
<evidence type="ECO:0000256" key="15">
    <source>
        <dbReference type="ARBA" id="ARBA00022692"/>
    </source>
</evidence>
<evidence type="ECO:0000256" key="8">
    <source>
        <dbReference type="ARBA" id="ARBA00022527"/>
    </source>
</evidence>
<feature type="repeat" description="LDL-receptor class B" evidence="33">
    <location>
        <begin position="978"/>
        <end position="1021"/>
    </location>
</feature>
<dbReference type="Gene3D" id="4.10.400.10">
    <property type="entry name" value="Low-density Lipoprotein Receptor"/>
    <property type="match status" value="3"/>
</dbReference>
<dbReference type="GO" id="GO:0005524">
    <property type="term" value="F:ATP binding"/>
    <property type="evidence" value="ECO:0007669"/>
    <property type="project" value="UniProtKB-UniRule"/>
</dbReference>
<evidence type="ECO:0000256" key="18">
    <source>
        <dbReference type="ARBA" id="ARBA00022741"/>
    </source>
</evidence>
<keyword evidence="23" id="KW-1133">Transmembrane helix</keyword>
<feature type="disulfide bond" evidence="32">
    <location>
        <begin position="1327"/>
        <end position="1339"/>
    </location>
</feature>
<evidence type="ECO:0000256" key="4">
    <source>
        <dbReference type="ARBA" id="ARBA00009939"/>
    </source>
</evidence>
<feature type="repeat" description="LDL-receptor class B" evidence="33">
    <location>
        <begin position="151"/>
        <end position="194"/>
    </location>
</feature>
<feature type="disulfide bond" evidence="32">
    <location>
        <begin position="1296"/>
        <end position="1314"/>
    </location>
</feature>
<keyword evidence="27 38" id="KW-0675">Receptor</keyword>
<dbReference type="Pfam" id="PF00058">
    <property type="entry name" value="Ldl_recept_b"/>
    <property type="match status" value="11"/>
</dbReference>
<evidence type="ECO:0000256" key="1">
    <source>
        <dbReference type="ARBA" id="ARBA00004240"/>
    </source>
</evidence>
<keyword evidence="16 36" id="KW-0732">Signal</keyword>
<feature type="repeat" description="LDL-receptor class B" evidence="33">
    <location>
        <begin position="762"/>
        <end position="804"/>
    </location>
</feature>
<keyword evidence="17" id="KW-0677">Repeat</keyword>
<evidence type="ECO:0000256" key="21">
    <source>
        <dbReference type="ARBA" id="ARBA00022840"/>
    </source>
</evidence>
<evidence type="ECO:0000256" key="33">
    <source>
        <dbReference type="PROSITE-ProRule" id="PRU00461"/>
    </source>
</evidence>
<dbReference type="CDD" id="cd00112">
    <property type="entry name" value="LDLa"/>
    <property type="match status" value="3"/>
</dbReference>
<keyword evidence="9" id="KW-0245">EGF-like domain</keyword>
<evidence type="ECO:0000256" key="2">
    <source>
        <dbReference type="ARBA" id="ARBA00004479"/>
    </source>
</evidence>
<keyword evidence="26 32" id="KW-1015">Disulfide bond</keyword>
<dbReference type="PROSITE" id="PS00107">
    <property type="entry name" value="PROTEIN_KINASE_ATP"/>
    <property type="match status" value="1"/>
</dbReference>
<dbReference type="Pfam" id="PF00057">
    <property type="entry name" value="Ldl_recept_a"/>
    <property type="match status" value="3"/>
</dbReference>
<dbReference type="InterPro" id="IPR000742">
    <property type="entry name" value="EGF"/>
</dbReference>
<dbReference type="FunFam" id="2.120.10.30:FF:000001">
    <property type="entry name" value="Low-density lipoprotein receptor-related protein 6"/>
    <property type="match status" value="2"/>
</dbReference>
<evidence type="ECO:0000256" key="30">
    <source>
        <dbReference type="ARBA" id="ARBA00048679"/>
    </source>
</evidence>
<feature type="chain" id="PRO_5043776653" description="Serine/threonine-protein kinase TBK1" evidence="36">
    <location>
        <begin position="20"/>
        <end position="2491"/>
    </location>
</feature>
<feature type="repeat" description="LDL-receptor class B" evidence="33">
    <location>
        <begin position="417"/>
        <end position="459"/>
    </location>
</feature>
<dbReference type="Pfam" id="PF18394">
    <property type="entry name" value="TBK1_CCD1"/>
    <property type="match status" value="1"/>
</dbReference>
<feature type="repeat" description="LDL-receptor class B" evidence="33">
    <location>
        <begin position="1070"/>
        <end position="1114"/>
    </location>
</feature>
<dbReference type="InterPro" id="IPR023415">
    <property type="entry name" value="LDLR_class-A_CS"/>
</dbReference>
<keyword evidence="22" id="KW-0391">Immunity</keyword>
<evidence type="ECO:0000256" key="14">
    <source>
        <dbReference type="ARBA" id="ARBA00022687"/>
    </source>
</evidence>
<comment type="caution">
    <text evidence="32">Lacks conserved residue(s) required for the propagation of feature annotation.</text>
</comment>
<dbReference type="GO" id="GO:0032008">
    <property type="term" value="P:positive regulation of TOR signaling"/>
    <property type="evidence" value="ECO:0007669"/>
    <property type="project" value="UniProtKB-ARBA"/>
</dbReference>
<dbReference type="Pfam" id="PF18396">
    <property type="entry name" value="TBK1_ULD"/>
    <property type="match status" value="1"/>
</dbReference>
<keyword evidence="6" id="KW-0217">Developmental protein</keyword>
<dbReference type="GO" id="GO:0004674">
    <property type="term" value="F:protein serine/threonine kinase activity"/>
    <property type="evidence" value="ECO:0007669"/>
    <property type="project" value="UniProtKB-KW"/>
</dbReference>
<feature type="domain" description="Protein kinase" evidence="37">
    <location>
        <begin position="1708"/>
        <end position="2009"/>
    </location>
</feature>
<dbReference type="InterPro" id="IPR011042">
    <property type="entry name" value="6-blade_b-propeller_TolB-like"/>
</dbReference>
<feature type="repeat" description="LDL-receptor class B" evidence="33">
    <location>
        <begin position="460"/>
        <end position="503"/>
    </location>
</feature>
<dbReference type="InterPro" id="IPR041087">
    <property type="entry name" value="TBK1_ULD"/>
</dbReference>
<dbReference type="CDD" id="cd13988">
    <property type="entry name" value="STKc_TBK1"/>
    <property type="match status" value="1"/>
</dbReference>
<evidence type="ECO:0000256" key="22">
    <source>
        <dbReference type="ARBA" id="ARBA00022859"/>
    </source>
</evidence>
<feature type="repeat" description="LDL-receptor class B" evidence="33">
    <location>
        <begin position="1027"/>
        <end position="1069"/>
    </location>
</feature>
<dbReference type="SUPFAM" id="SSF57196">
    <property type="entry name" value="EGF/Laminin"/>
    <property type="match status" value="4"/>
</dbReference>
<keyword evidence="18 34" id="KW-0547">Nucleotide-binding</keyword>
<dbReference type="CDD" id="cd21954">
    <property type="entry name" value="TBK1_C"/>
    <property type="match status" value="1"/>
</dbReference>
<feature type="repeat" description="LDL-receptor class B" evidence="33">
    <location>
        <begin position="108"/>
        <end position="150"/>
    </location>
</feature>
<evidence type="ECO:0000256" key="29">
    <source>
        <dbReference type="ARBA" id="ARBA00047899"/>
    </source>
</evidence>
<dbReference type="Gene3D" id="2.120.10.30">
    <property type="entry name" value="TolB, C-terminal domain"/>
    <property type="match status" value="4"/>
</dbReference>
<feature type="signal peptide" evidence="36">
    <location>
        <begin position="1"/>
        <end position="19"/>
    </location>
</feature>
<keyword evidence="11" id="KW-0254">Endocytosis</keyword>
<evidence type="ECO:0000256" key="6">
    <source>
        <dbReference type="ARBA" id="ARBA00022473"/>
    </source>
</evidence>
<dbReference type="Gene3D" id="1.20.1270.420">
    <property type="match status" value="1"/>
</dbReference>
<dbReference type="GO" id="GO:0016020">
    <property type="term" value="C:membrane"/>
    <property type="evidence" value="ECO:0007669"/>
    <property type="project" value="UniProtKB-SubCell"/>
</dbReference>
<organism evidence="38 39">
    <name type="scientific">Crenichthys baileyi</name>
    <name type="common">White River springfish</name>
    <dbReference type="NCBI Taxonomy" id="28760"/>
    <lineage>
        <taxon>Eukaryota</taxon>
        <taxon>Metazoa</taxon>
        <taxon>Chordata</taxon>
        <taxon>Craniata</taxon>
        <taxon>Vertebrata</taxon>
        <taxon>Euteleostomi</taxon>
        <taxon>Actinopterygii</taxon>
        <taxon>Neopterygii</taxon>
        <taxon>Teleostei</taxon>
        <taxon>Neoteleostei</taxon>
        <taxon>Acanthomorphata</taxon>
        <taxon>Ovalentaria</taxon>
        <taxon>Atherinomorphae</taxon>
        <taxon>Cyprinodontiformes</taxon>
        <taxon>Goodeidae</taxon>
        <taxon>Crenichthys</taxon>
    </lineage>
</organism>
<feature type="region of interest" description="Disordered" evidence="35">
    <location>
        <begin position="1674"/>
        <end position="1696"/>
    </location>
</feature>
<dbReference type="SMART" id="SM00181">
    <property type="entry name" value="EGF"/>
    <property type="match status" value="4"/>
</dbReference>
<dbReference type="InterPro" id="IPR011009">
    <property type="entry name" value="Kinase-like_dom_sf"/>
</dbReference>
<keyword evidence="14" id="KW-0879">Wnt signaling pathway</keyword>
<dbReference type="FunFam" id="3.30.200.20:FF:000106">
    <property type="entry name" value="serine/threonine-protein kinase TBK1 isoform X1"/>
    <property type="match status" value="1"/>
</dbReference>
<evidence type="ECO:0000256" key="7">
    <source>
        <dbReference type="ARBA" id="ARBA00022490"/>
    </source>
</evidence>
<keyword evidence="39" id="KW-1185">Reference proteome</keyword>
<evidence type="ECO:0000256" key="24">
    <source>
        <dbReference type="ARBA" id="ARBA00023054"/>
    </source>
</evidence>
<keyword evidence="25" id="KW-0472">Membrane</keyword>
<gene>
    <name evidence="38" type="primary">LRP6</name>
    <name evidence="38" type="ORF">CRENBAI_019091</name>
</gene>
<evidence type="ECO:0000256" key="13">
    <source>
        <dbReference type="ARBA" id="ARBA00022679"/>
    </source>
</evidence>
<feature type="disulfide bond" evidence="32">
    <location>
        <begin position="1334"/>
        <end position="1352"/>
    </location>
</feature>
<evidence type="ECO:0000256" key="19">
    <source>
        <dbReference type="ARBA" id="ARBA00022777"/>
    </source>
</evidence>
<evidence type="ECO:0000256" key="3">
    <source>
        <dbReference type="ARBA" id="ARBA00004496"/>
    </source>
</evidence>
<evidence type="ECO:0000256" key="35">
    <source>
        <dbReference type="SAM" id="MobiDB-lite"/>
    </source>
</evidence>
<dbReference type="SUPFAM" id="SSF57424">
    <property type="entry name" value="LDL receptor-like module"/>
    <property type="match status" value="3"/>
</dbReference>
<dbReference type="Pfam" id="PF14670">
    <property type="entry name" value="FXa_inhibition"/>
    <property type="match status" value="4"/>
</dbReference>
<keyword evidence="15" id="KW-0812">Transmembrane</keyword>
<dbReference type="InterPro" id="IPR000033">
    <property type="entry name" value="LDLR_classB_rpt"/>
</dbReference>
<dbReference type="Gene3D" id="3.30.200.20">
    <property type="entry name" value="Phosphorylase Kinase, domain 1"/>
    <property type="match status" value="1"/>
</dbReference>
<keyword evidence="12" id="KW-0399">Innate immunity</keyword>
<evidence type="ECO:0000256" key="31">
    <source>
        <dbReference type="ARBA" id="ARBA00071338"/>
    </source>
</evidence>
<dbReference type="SMART" id="SM00192">
    <property type="entry name" value="LDLa"/>
    <property type="match status" value="3"/>
</dbReference>
<dbReference type="SMART" id="SM00135">
    <property type="entry name" value="LY"/>
    <property type="match status" value="20"/>
</dbReference>
<feature type="repeat" description="LDL-receptor class B" evidence="33">
    <location>
        <begin position="676"/>
        <end position="718"/>
    </location>
</feature>
<comment type="caution">
    <text evidence="38">The sequence shown here is derived from an EMBL/GenBank/DDBJ whole genome shotgun (WGS) entry which is preliminary data.</text>
</comment>
<dbReference type="SUPFAM" id="SSF56112">
    <property type="entry name" value="Protein kinase-like (PK-like)"/>
    <property type="match status" value="1"/>
</dbReference>
<feature type="disulfide bond" evidence="32">
    <location>
        <begin position="1346"/>
        <end position="1361"/>
    </location>
</feature>
<feature type="region of interest" description="Disordered" evidence="35">
    <location>
        <begin position="1468"/>
        <end position="1492"/>
    </location>
</feature>
<evidence type="ECO:0000256" key="11">
    <source>
        <dbReference type="ARBA" id="ARBA00022583"/>
    </source>
</evidence>
<protein>
    <recommendedName>
        <fullName evidence="31">Serine/threonine-protein kinase TBK1</fullName>
        <ecNumber evidence="5">2.7.11.1</ecNumber>
    </recommendedName>
</protein>
<dbReference type="SUPFAM" id="SSF63825">
    <property type="entry name" value="YWTD domain"/>
    <property type="match status" value="4"/>
</dbReference>
<proteinExistence type="inferred from homology"/>
<dbReference type="PANTHER" id="PTHR46513">
    <property type="entry name" value="VITELLOGENIN RECEPTOR-LIKE PROTEIN-RELATED-RELATED"/>
    <property type="match status" value="1"/>
</dbReference>
<keyword evidence="21 34" id="KW-0067">ATP-binding</keyword>
<dbReference type="GO" id="GO:0005783">
    <property type="term" value="C:endoplasmic reticulum"/>
    <property type="evidence" value="ECO:0007669"/>
    <property type="project" value="UniProtKB-SubCell"/>
</dbReference>
<dbReference type="GO" id="GO:0045087">
    <property type="term" value="P:innate immune response"/>
    <property type="evidence" value="ECO:0007669"/>
    <property type="project" value="UniProtKB-KW"/>
</dbReference>
<evidence type="ECO:0000256" key="12">
    <source>
        <dbReference type="ARBA" id="ARBA00022588"/>
    </source>
</evidence>
<feature type="disulfide bond" evidence="32">
    <location>
        <begin position="1271"/>
        <end position="1286"/>
    </location>
</feature>
<keyword evidence="38" id="KW-0449">Lipoprotein</keyword>
<reference evidence="38 39" key="1">
    <citation type="submission" date="2021-06" db="EMBL/GenBank/DDBJ databases">
        <authorList>
            <person name="Palmer J.M."/>
        </authorList>
    </citation>
    <scope>NUCLEOTIDE SEQUENCE [LARGE SCALE GENOMIC DNA]</scope>
    <source>
        <strain evidence="38 39">MEX-2019</strain>
        <tissue evidence="38">Muscle</tissue>
    </source>
</reference>
<dbReference type="FunFam" id="3.10.20.90:FF:000112">
    <property type="entry name" value="TANK binding kinase TBK1"/>
    <property type="match status" value="1"/>
</dbReference>
<dbReference type="FunFam" id="4.10.400.10:FF:000016">
    <property type="entry name" value="Low-density lipoprotein receptor-related protein 6"/>
    <property type="match status" value="1"/>
</dbReference>
<comment type="catalytic activity">
    <reaction evidence="30">
        <text>L-seryl-[protein] + ATP = O-phospho-L-seryl-[protein] + ADP + H(+)</text>
        <dbReference type="Rhea" id="RHEA:17989"/>
        <dbReference type="Rhea" id="RHEA-COMP:9863"/>
        <dbReference type="Rhea" id="RHEA-COMP:11604"/>
        <dbReference type="ChEBI" id="CHEBI:15378"/>
        <dbReference type="ChEBI" id="CHEBI:29999"/>
        <dbReference type="ChEBI" id="CHEBI:30616"/>
        <dbReference type="ChEBI" id="CHEBI:83421"/>
        <dbReference type="ChEBI" id="CHEBI:456216"/>
        <dbReference type="EC" id="2.7.11.1"/>
    </reaction>
</comment>
<evidence type="ECO:0000256" key="36">
    <source>
        <dbReference type="SAM" id="SignalP"/>
    </source>
</evidence>
<dbReference type="Pfam" id="PF00069">
    <property type="entry name" value="Pkinase"/>
    <property type="match status" value="1"/>
</dbReference>
<dbReference type="InterPro" id="IPR050778">
    <property type="entry name" value="Cueball_EGF_LRP_Nidogen"/>
</dbReference>
<dbReference type="GO" id="GO:0060070">
    <property type="term" value="P:canonical Wnt signaling pathway"/>
    <property type="evidence" value="ECO:0007669"/>
    <property type="project" value="UniProtKB-ARBA"/>
</dbReference>
<dbReference type="FunFam" id="2.120.10.30:FF:000241">
    <property type="entry name" value="Low-density lipoprotein receptor-related protein 6"/>
    <property type="match status" value="1"/>
</dbReference>
<dbReference type="PANTHER" id="PTHR46513:SF40">
    <property type="entry name" value="LOW-DENSITY LIPOPROTEIN RECEPTOR-RELATED PROTEIN 6"/>
    <property type="match status" value="1"/>
</dbReference>
<dbReference type="FunFam" id="4.10.400.10:FF:000074">
    <property type="entry name" value="low-density lipoprotein receptor-related protein 6"/>
    <property type="match status" value="1"/>
</dbReference>
<dbReference type="PRINTS" id="PR00261">
    <property type="entry name" value="LDLRECEPTOR"/>
</dbReference>
<feature type="repeat" description="LDL-receptor class B" evidence="33">
    <location>
        <begin position="1115"/>
        <end position="1157"/>
    </location>
</feature>
<dbReference type="InterPro" id="IPR017441">
    <property type="entry name" value="Protein_kinase_ATP_BS"/>
</dbReference>
<dbReference type="GO" id="GO:0007399">
    <property type="term" value="P:nervous system development"/>
    <property type="evidence" value="ECO:0007669"/>
    <property type="project" value="TreeGrafter"/>
</dbReference>
<feature type="repeat" description="LDL-receptor class B" evidence="33">
    <location>
        <begin position="195"/>
        <end position="237"/>
    </location>
</feature>
<evidence type="ECO:0000256" key="23">
    <source>
        <dbReference type="ARBA" id="ARBA00022989"/>
    </source>
</evidence>
<dbReference type="GO" id="GO:0016239">
    <property type="term" value="P:positive regulation of macroautophagy"/>
    <property type="evidence" value="ECO:0007669"/>
    <property type="project" value="UniProtKB-ARBA"/>
</dbReference>
<keyword evidence="8" id="KW-0723">Serine/threonine-protein kinase</keyword>
<comment type="similarity">
    <text evidence="4">Belongs to the LDLR family.</text>
</comment>
<dbReference type="GO" id="GO:0032728">
    <property type="term" value="P:positive regulation of interferon-beta production"/>
    <property type="evidence" value="ECO:0007669"/>
    <property type="project" value="UniProtKB-ARBA"/>
</dbReference>
<dbReference type="EMBL" id="JAHHUM010002640">
    <property type="protein sequence ID" value="KAK5601910.1"/>
    <property type="molecule type" value="Genomic_DNA"/>
</dbReference>
<dbReference type="PROSITE" id="PS50068">
    <property type="entry name" value="LDLRA_2"/>
    <property type="match status" value="3"/>
</dbReference>
<evidence type="ECO:0000256" key="20">
    <source>
        <dbReference type="ARBA" id="ARBA00022824"/>
    </source>
</evidence>
<dbReference type="Gene3D" id="1.10.510.10">
    <property type="entry name" value="Transferase(Phosphotransferase) domain 1"/>
    <property type="match status" value="1"/>
</dbReference>
<dbReference type="GO" id="GO:0009888">
    <property type="term" value="P:tissue development"/>
    <property type="evidence" value="ECO:0007669"/>
    <property type="project" value="UniProtKB-ARBA"/>
</dbReference>
<evidence type="ECO:0000256" key="10">
    <source>
        <dbReference type="ARBA" id="ARBA00022553"/>
    </source>
</evidence>
<feature type="binding site" evidence="34">
    <location>
        <position position="1737"/>
    </location>
    <ligand>
        <name>ATP</name>
        <dbReference type="ChEBI" id="CHEBI:30616"/>
    </ligand>
</feature>
<dbReference type="Gene3D" id="3.10.20.90">
    <property type="entry name" value="Phosphatidylinositol 3-kinase Catalytic Subunit, Chain A, domain 1"/>
    <property type="match status" value="1"/>
</dbReference>
<dbReference type="GO" id="GO:0048513">
    <property type="term" value="P:animal organ development"/>
    <property type="evidence" value="ECO:0007669"/>
    <property type="project" value="UniProtKB-ARBA"/>
</dbReference>
<comment type="catalytic activity">
    <reaction evidence="29">
        <text>L-threonyl-[protein] + ATP = O-phospho-L-threonyl-[protein] + ADP + H(+)</text>
        <dbReference type="Rhea" id="RHEA:46608"/>
        <dbReference type="Rhea" id="RHEA-COMP:11060"/>
        <dbReference type="Rhea" id="RHEA-COMP:11605"/>
        <dbReference type="ChEBI" id="CHEBI:15378"/>
        <dbReference type="ChEBI" id="CHEBI:30013"/>
        <dbReference type="ChEBI" id="CHEBI:30616"/>
        <dbReference type="ChEBI" id="CHEBI:61977"/>
        <dbReference type="ChEBI" id="CHEBI:456216"/>
        <dbReference type="EC" id="2.7.11.1"/>
    </reaction>
</comment>
<evidence type="ECO:0000313" key="39">
    <source>
        <dbReference type="Proteomes" id="UP001311232"/>
    </source>
</evidence>
<dbReference type="PROSITE" id="PS51120">
    <property type="entry name" value="LDLRB"/>
    <property type="match status" value="15"/>
</dbReference>
<keyword evidence="28" id="KW-0325">Glycoprotein</keyword>